<evidence type="ECO:0000256" key="2">
    <source>
        <dbReference type="ARBA" id="ARBA00022475"/>
    </source>
</evidence>
<dbReference type="InterPro" id="IPR017841">
    <property type="entry name" value="Hopanoid_biosynth_HpnN"/>
</dbReference>
<gene>
    <name evidence="8" type="ORF">DRB17_00645</name>
</gene>
<accession>A0A369TEJ4</accession>
<name>A0A369TEJ4_9PROT</name>
<keyword evidence="4 6" id="KW-1133">Transmembrane helix</keyword>
<dbReference type="NCBIfam" id="TIGR03480">
    <property type="entry name" value="HpnN"/>
    <property type="match status" value="1"/>
</dbReference>
<comment type="subcellular location">
    <subcellularLocation>
        <location evidence="1">Cell membrane</location>
        <topology evidence="1">Multi-pass membrane protein</topology>
    </subcellularLocation>
</comment>
<feature type="transmembrane region" description="Helical" evidence="6">
    <location>
        <begin position="844"/>
        <end position="865"/>
    </location>
</feature>
<feature type="transmembrane region" description="Helical" evidence="6">
    <location>
        <begin position="340"/>
        <end position="362"/>
    </location>
</feature>
<evidence type="ECO:0000259" key="7">
    <source>
        <dbReference type="PROSITE" id="PS50156"/>
    </source>
</evidence>
<comment type="caution">
    <text evidence="8">The sequence shown here is derived from an EMBL/GenBank/DDBJ whole genome shotgun (WGS) entry which is preliminary data.</text>
</comment>
<feature type="transmembrane region" description="Helical" evidence="6">
    <location>
        <begin position="748"/>
        <end position="768"/>
    </location>
</feature>
<evidence type="ECO:0000256" key="3">
    <source>
        <dbReference type="ARBA" id="ARBA00022692"/>
    </source>
</evidence>
<evidence type="ECO:0000256" key="1">
    <source>
        <dbReference type="ARBA" id="ARBA00004651"/>
    </source>
</evidence>
<dbReference type="EMBL" id="QPMH01000001">
    <property type="protein sequence ID" value="RDD63723.1"/>
    <property type="molecule type" value="Genomic_DNA"/>
</dbReference>
<proteinExistence type="predicted"/>
<dbReference type="GO" id="GO:0005886">
    <property type="term" value="C:plasma membrane"/>
    <property type="evidence" value="ECO:0007669"/>
    <property type="project" value="UniProtKB-SubCell"/>
</dbReference>
<organism evidence="8 9">
    <name type="scientific">Ferruginivarius sediminum</name>
    <dbReference type="NCBI Taxonomy" id="2661937"/>
    <lineage>
        <taxon>Bacteria</taxon>
        <taxon>Pseudomonadati</taxon>
        <taxon>Pseudomonadota</taxon>
        <taxon>Alphaproteobacteria</taxon>
        <taxon>Rhodospirillales</taxon>
        <taxon>Rhodospirillaceae</taxon>
        <taxon>Ferruginivarius</taxon>
    </lineage>
</organism>
<feature type="transmembrane region" description="Helical" evidence="6">
    <location>
        <begin position="725"/>
        <end position="741"/>
    </location>
</feature>
<feature type="transmembrane region" description="Helical" evidence="6">
    <location>
        <begin position="414"/>
        <end position="438"/>
    </location>
</feature>
<keyword evidence="9" id="KW-1185">Reference proteome</keyword>
<keyword evidence="5 6" id="KW-0472">Membrane</keyword>
<dbReference type="PANTHER" id="PTHR33406:SF13">
    <property type="entry name" value="MEMBRANE PROTEIN YDFJ"/>
    <property type="match status" value="1"/>
</dbReference>
<feature type="domain" description="SSD" evidence="7">
    <location>
        <begin position="312"/>
        <end position="437"/>
    </location>
</feature>
<feature type="transmembrane region" description="Helical" evidence="6">
    <location>
        <begin position="815"/>
        <end position="832"/>
    </location>
</feature>
<evidence type="ECO:0000256" key="5">
    <source>
        <dbReference type="ARBA" id="ARBA00023136"/>
    </source>
</evidence>
<dbReference type="PANTHER" id="PTHR33406">
    <property type="entry name" value="MEMBRANE PROTEIN MJ1562-RELATED"/>
    <property type="match status" value="1"/>
</dbReference>
<dbReference type="InterPro" id="IPR004869">
    <property type="entry name" value="MMPL_dom"/>
</dbReference>
<feature type="transmembrane region" description="Helical" evidence="6">
    <location>
        <begin position="312"/>
        <end position="334"/>
    </location>
</feature>
<dbReference type="SUPFAM" id="SSF82866">
    <property type="entry name" value="Multidrug efflux transporter AcrB transmembrane domain"/>
    <property type="match status" value="2"/>
</dbReference>
<evidence type="ECO:0000313" key="8">
    <source>
        <dbReference type="EMBL" id="RDD63723.1"/>
    </source>
</evidence>
<keyword evidence="2" id="KW-1003">Cell membrane</keyword>
<protein>
    <recommendedName>
        <fullName evidence="7">SSD domain-containing protein</fullName>
    </recommendedName>
</protein>
<keyword evidence="3 6" id="KW-0812">Transmembrane</keyword>
<evidence type="ECO:0000313" key="9">
    <source>
        <dbReference type="Proteomes" id="UP000253941"/>
    </source>
</evidence>
<dbReference type="Pfam" id="PF03176">
    <property type="entry name" value="MMPL"/>
    <property type="match status" value="2"/>
</dbReference>
<evidence type="ECO:0000256" key="6">
    <source>
        <dbReference type="SAM" id="Phobius"/>
    </source>
</evidence>
<feature type="transmembrane region" description="Helical" evidence="6">
    <location>
        <begin position="383"/>
        <end position="402"/>
    </location>
</feature>
<dbReference type="InterPro" id="IPR050545">
    <property type="entry name" value="Mycobact_MmpL"/>
</dbReference>
<reference evidence="8 9" key="1">
    <citation type="submission" date="2018-07" db="EMBL/GenBank/DDBJ databases">
        <title>Venubactetium sediminum gen. nov., sp. nov., isolated from a marine solar saltern.</title>
        <authorList>
            <person name="Wang S."/>
        </authorList>
    </citation>
    <scope>NUCLEOTIDE SEQUENCE [LARGE SCALE GENOMIC DNA]</scope>
    <source>
        <strain evidence="8 9">WD2A32</strain>
    </source>
</reference>
<evidence type="ECO:0000256" key="4">
    <source>
        <dbReference type="ARBA" id="ARBA00022989"/>
    </source>
</evidence>
<dbReference type="InterPro" id="IPR000731">
    <property type="entry name" value="SSD"/>
</dbReference>
<dbReference type="Gene3D" id="1.20.1640.10">
    <property type="entry name" value="Multidrug efflux transporter AcrB transmembrane domain"/>
    <property type="match status" value="2"/>
</dbReference>
<dbReference type="PROSITE" id="PS50156">
    <property type="entry name" value="SSD"/>
    <property type="match status" value="1"/>
</dbReference>
<dbReference type="AlphaFoldDB" id="A0A369TEJ4"/>
<feature type="transmembrane region" description="Helical" evidence="6">
    <location>
        <begin position="465"/>
        <end position="483"/>
    </location>
</feature>
<dbReference type="Proteomes" id="UP000253941">
    <property type="component" value="Unassembled WGS sequence"/>
</dbReference>
<feature type="transmembrane region" description="Helical" evidence="6">
    <location>
        <begin position="287"/>
        <end position="305"/>
    </location>
</feature>
<sequence length="875" mass="92019">MAMPGRQDKPMTGRLSGLCPRFFGAWVRTVQRRRWLVLLAAALLTVLAVVACARLGISTNTVDMISPEVPFRQHAKAYNAAFPQLDNTIVAVVDAPTPEGADHLAAALAQRAVRMPSVREVYLPGGGMLRSHALLYLSQERLAALVKRLAEAEPLLATLSHSPNMQGLADILALAAERGADGEMAGLDRLLREMARTADVGPGAPAAALSWQSLLTPEGSEGVSRTRRFVVLHPKLDFTRLKPAAAAIAAVRTAANDLQADAGAGSRIRLTGEAVIEHQELETVEAGGSRAALLSLFAVSIILLTGFRAPRLAAASLVTLIAGLVWTAGLAAVTVGDLNLISVAFAVLFLGLGIDFCIHFALRYREERRAGTAAALEAAGRGVGCALLLSALCAALGFLSFLPTSYRGLAELGLISALGMFVAVVASLTVLPALLAIWQPRHGRAEPPRLVARERDFVARHGRKVLAVAAVAGLVGLMIAPTLNFDFNPMNLRDPETSSIITFNDLASDVQTSPYAVNVLADDPGAAERIAAEFRAAGGFGSVRTLDSFVPKTQDAKLRMLEDAAFFLAPILARPAEAPSLSPDARADAYRDLIAAASKLGEGEGEVAAAARELRASLLASGESPDLAAIETRWTAYLPDTLNFLTEALSAGPLTRADLPDDLRQRWIGVDGRARVEVRPSAAITGNGDIRRFAERAQSIDSAATGAPIVIQEASKAVVGAFKEATLYALLAIVLLLAVALGRVLDVVLTLAPLALAAVLTVATAALVGIPLNFANVIVLPLLMGLGVSSGIHLVLRARDVARIDEIFTTSTPRAVLLSVLTTLASFGTLMVSDHRGMSSMGALLTIAIAFTLLSVLVVLPCLLAQVKSPRMRGL</sequence>
<feature type="transmembrane region" description="Helical" evidence="6">
    <location>
        <begin position="774"/>
        <end position="795"/>
    </location>
</feature>